<reference evidence="2 3" key="1">
    <citation type="submission" date="2024-09" db="EMBL/GenBank/DDBJ databases">
        <title>Aeromonas strains Genome sequencing and assembly.</title>
        <authorList>
            <person name="Hu X."/>
            <person name="Tang B."/>
        </authorList>
    </citation>
    <scope>NUCLEOTIDE SEQUENCE [LARGE SCALE GENOMIC DNA]</scope>
    <source>
        <strain evidence="2 3">NB23SCDHY001</strain>
    </source>
</reference>
<comment type="caution">
    <text evidence="2">The sequence shown here is derived from an EMBL/GenBank/DDBJ whole genome shotgun (WGS) entry which is preliminary data.</text>
</comment>
<gene>
    <name evidence="2" type="ORF">ACEUDJ_09215</name>
</gene>
<keyword evidence="1" id="KW-0472">Membrane</keyword>
<name>A0ABW9GPF9_9GAMM</name>
<accession>A0ABW9GPF9</accession>
<dbReference type="Proteomes" id="UP001630969">
    <property type="component" value="Unassembled WGS sequence"/>
</dbReference>
<feature type="transmembrane region" description="Helical" evidence="1">
    <location>
        <begin position="63"/>
        <end position="80"/>
    </location>
</feature>
<dbReference type="EMBL" id="JBGXBU010000002">
    <property type="protein sequence ID" value="MFM4893040.1"/>
    <property type="molecule type" value="Genomic_DNA"/>
</dbReference>
<evidence type="ECO:0000313" key="2">
    <source>
        <dbReference type="EMBL" id="MFM4893040.1"/>
    </source>
</evidence>
<evidence type="ECO:0000313" key="3">
    <source>
        <dbReference type="Proteomes" id="UP001630969"/>
    </source>
</evidence>
<keyword evidence="1" id="KW-1133">Transmembrane helix</keyword>
<dbReference type="GeneID" id="97220276"/>
<organism evidence="2 3">
    <name type="scientific">Aeromonas bivalvium</name>
    <dbReference type="NCBI Taxonomy" id="440079"/>
    <lineage>
        <taxon>Bacteria</taxon>
        <taxon>Pseudomonadati</taxon>
        <taxon>Pseudomonadota</taxon>
        <taxon>Gammaproteobacteria</taxon>
        <taxon>Aeromonadales</taxon>
        <taxon>Aeromonadaceae</taxon>
        <taxon>Aeromonas</taxon>
    </lineage>
</organism>
<keyword evidence="3" id="KW-1185">Reference proteome</keyword>
<sequence>MSRHGTLPFLCLGCGLLLMGASQQPSLLLAGLAAYLIGGLVWYRISHQQRHDKGRRKRGWPLWLYEIRPFVMVLLGLLMVRELTHPLFLLPALFWILLGGYQWWQRHRHRFWRQPPLRAP</sequence>
<feature type="transmembrane region" description="Helical" evidence="1">
    <location>
        <begin position="86"/>
        <end position="104"/>
    </location>
</feature>
<dbReference type="RefSeq" id="WP_408789658.1">
    <property type="nucleotide sequence ID" value="NZ_JBGXBU010000002.1"/>
</dbReference>
<protein>
    <submittedName>
        <fullName evidence="2">Uncharacterized protein</fullName>
    </submittedName>
</protein>
<evidence type="ECO:0000256" key="1">
    <source>
        <dbReference type="SAM" id="Phobius"/>
    </source>
</evidence>
<keyword evidence="1" id="KW-0812">Transmembrane</keyword>
<feature type="transmembrane region" description="Helical" evidence="1">
    <location>
        <begin position="26"/>
        <end position="43"/>
    </location>
</feature>
<proteinExistence type="predicted"/>